<dbReference type="InterPro" id="IPR011250">
    <property type="entry name" value="OMP/PagP_B-barrel"/>
</dbReference>
<dbReference type="SUPFAM" id="SSF56925">
    <property type="entry name" value="OMPA-like"/>
    <property type="match status" value="1"/>
</dbReference>
<evidence type="ECO:0000256" key="2">
    <source>
        <dbReference type="ARBA" id="ARBA00022729"/>
    </source>
</evidence>
<dbReference type="Gene3D" id="2.40.160.20">
    <property type="match status" value="1"/>
</dbReference>
<protein>
    <recommendedName>
        <fullName evidence="7">Outer membrane protein beta-barrel domain-containing protein</fullName>
    </recommendedName>
</protein>
<feature type="signal peptide" evidence="6">
    <location>
        <begin position="1"/>
        <end position="21"/>
    </location>
</feature>
<dbReference type="OrthoDB" id="9815357at2"/>
<dbReference type="GO" id="GO:0009279">
    <property type="term" value="C:cell outer membrane"/>
    <property type="evidence" value="ECO:0007669"/>
    <property type="project" value="UniProtKB-SubCell"/>
</dbReference>
<name>A0A0R3KKL6_9BRAD</name>
<dbReference type="EMBL" id="LLXZ01000227">
    <property type="protein sequence ID" value="KRQ93266.1"/>
    <property type="molecule type" value="Genomic_DNA"/>
</dbReference>
<comment type="caution">
    <text evidence="8">The sequence shown here is derived from an EMBL/GenBank/DDBJ whole genome shotgun (WGS) entry which is preliminary data.</text>
</comment>
<keyword evidence="3" id="KW-0472">Membrane</keyword>
<keyword evidence="2 6" id="KW-0732">Signal</keyword>
<feature type="domain" description="Outer membrane protein beta-barrel" evidence="7">
    <location>
        <begin position="33"/>
        <end position="219"/>
    </location>
</feature>
<dbReference type="PANTHER" id="PTHR34001:SF3">
    <property type="entry name" value="BLL7405 PROTEIN"/>
    <property type="match status" value="1"/>
</dbReference>
<evidence type="ECO:0000313" key="8">
    <source>
        <dbReference type="EMBL" id="KRQ93266.1"/>
    </source>
</evidence>
<gene>
    <name evidence="8" type="ORF">CQ12_22255</name>
</gene>
<dbReference type="RefSeq" id="WP_057840762.1">
    <property type="nucleotide sequence ID" value="NZ_LLXZ01000227.1"/>
</dbReference>
<dbReference type="AlphaFoldDB" id="A0A0R3KKL6"/>
<dbReference type="STRING" id="280332.CQ12_22255"/>
<keyword evidence="9" id="KW-1185">Reference proteome</keyword>
<dbReference type="InterPro" id="IPR051692">
    <property type="entry name" value="OMP-like"/>
</dbReference>
<evidence type="ECO:0000256" key="6">
    <source>
        <dbReference type="SAM" id="SignalP"/>
    </source>
</evidence>
<dbReference type="PANTHER" id="PTHR34001">
    <property type="entry name" value="BLL7405 PROTEIN"/>
    <property type="match status" value="1"/>
</dbReference>
<evidence type="ECO:0000256" key="1">
    <source>
        <dbReference type="ARBA" id="ARBA00004442"/>
    </source>
</evidence>
<feature type="chain" id="PRO_5006442195" description="Outer membrane protein beta-barrel domain-containing protein" evidence="6">
    <location>
        <begin position="22"/>
        <end position="219"/>
    </location>
</feature>
<reference evidence="8 9" key="1">
    <citation type="submission" date="2014-03" db="EMBL/GenBank/DDBJ databases">
        <title>Bradyrhizobium valentinum sp. nov., isolated from effective nodules of Lupinus mariae-josephae, a lupine endemic of basic-lime soils in Eastern Spain.</title>
        <authorList>
            <person name="Duran D."/>
            <person name="Rey L."/>
            <person name="Navarro A."/>
            <person name="Busquets A."/>
            <person name="Imperial J."/>
            <person name="Ruiz-Argueso T."/>
        </authorList>
    </citation>
    <scope>NUCLEOTIDE SEQUENCE [LARGE SCALE GENOMIC DNA]</scope>
    <source>
        <strain evidence="8 9">PAC68</strain>
    </source>
</reference>
<dbReference type="Pfam" id="PF13505">
    <property type="entry name" value="OMP_b-brl"/>
    <property type="match status" value="1"/>
</dbReference>
<evidence type="ECO:0000256" key="5">
    <source>
        <dbReference type="ARBA" id="ARBA00038306"/>
    </source>
</evidence>
<organism evidence="8 9">
    <name type="scientific">Bradyrhizobium jicamae</name>
    <dbReference type="NCBI Taxonomy" id="280332"/>
    <lineage>
        <taxon>Bacteria</taxon>
        <taxon>Pseudomonadati</taxon>
        <taxon>Pseudomonadota</taxon>
        <taxon>Alphaproteobacteria</taxon>
        <taxon>Hyphomicrobiales</taxon>
        <taxon>Nitrobacteraceae</taxon>
        <taxon>Bradyrhizobium</taxon>
    </lineage>
</organism>
<dbReference type="InterPro" id="IPR027385">
    <property type="entry name" value="Beta-barrel_OMP"/>
</dbReference>
<dbReference type="Proteomes" id="UP000050863">
    <property type="component" value="Unassembled WGS sequence"/>
</dbReference>
<evidence type="ECO:0000256" key="3">
    <source>
        <dbReference type="ARBA" id="ARBA00023136"/>
    </source>
</evidence>
<evidence type="ECO:0000259" key="7">
    <source>
        <dbReference type="Pfam" id="PF13505"/>
    </source>
</evidence>
<proteinExistence type="inferred from homology"/>
<keyword evidence="4" id="KW-0998">Cell outer membrane</keyword>
<comment type="similarity">
    <text evidence="5">Belongs to the Omp25/RopB family.</text>
</comment>
<comment type="subcellular location">
    <subcellularLocation>
        <location evidence="1">Cell outer membrane</location>
    </subcellularLocation>
</comment>
<evidence type="ECO:0000313" key="9">
    <source>
        <dbReference type="Proteomes" id="UP000050863"/>
    </source>
</evidence>
<evidence type="ECO:0000256" key="4">
    <source>
        <dbReference type="ARBA" id="ARBA00023237"/>
    </source>
</evidence>
<sequence length="219" mass="22708">MKKFLLTTTGLIALGMAPAIAADLPARGYTKAPAAAIAINNWSGFYLGAMGGYAQENTSGLGTLSGGFAGGTAGYNWQMGNLVLGLEADGAWADVGANVGLFGGLASVDYTIRSMGTVRGRVGYAFDSVLVYGTGGWAWSNNRFTATALGLSVSDDRFHSGWTLGAGVEVMFAPKWSVKAEYLYKSLEGGTYFGNAVPGGVQVGTINLNSVQVGVNYHF</sequence>
<accession>A0A0R3KKL6</accession>